<name>A0A449A2F8_9BACT</name>
<dbReference type="SUPFAM" id="SSF74650">
    <property type="entry name" value="Galactose mutarotase-like"/>
    <property type="match status" value="1"/>
</dbReference>
<evidence type="ECO:0000256" key="3">
    <source>
        <dbReference type="SAM" id="Coils"/>
    </source>
</evidence>
<organism evidence="7 8">
    <name type="scientific">Mycoplasmopsis gallinacea</name>
    <dbReference type="NCBI Taxonomy" id="29556"/>
    <lineage>
        <taxon>Bacteria</taxon>
        <taxon>Bacillati</taxon>
        <taxon>Mycoplasmatota</taxon>
        <taxon>Mycoplasmoidales</taxon>
        <taxon>Metamycoplasmataceae</taxon>
        <taxon>Mycoplasmopsis</taxon>
    </lineage>
</organism>
<dbReference type="Pfam" id="PF02278">
    <property type="entry name" value="Lyase_8"/>
    <property type="match status" value="1"/>
</dbReference>
<gene>
    <name evidence="7" type="ORF">NCTC10183_00193</name>
</gene>
<evidence type="ECO:0000313" key="7">
    <source>
        <dbReference type="EMBL" id="VEU58436.1"/>
    </source>
</evidence>
<evidence type="ECO:0000256" key="1">
    <source>
        <dbReference type="ARBA" id="ARBA00006699"/>
    </source>
</evidence>
<dbReference type="Gene3D" id="2.70.98.10">
    <property type="match status" value="1"/>
</dbReference>
<accession>A0A449A2F8</accession>
<feature type="active site" evidence="2">
    <location>
        <position position="550"/>
    </location>
</feature>
<dbReference type="InterPro" id="IPR012970">
    <property type="entry name" value="Lyase_8_alpha_N"/>
</dbReference>
<dbReference type="AlphaFoldDB" id="A0A449A2F8"/>
<keyword evidence="7" id="KW-0456">Lyase</keyword>
<keyword evidence="4" id="KW-0732">Signal</keyword>
<dbReference type="InterPro" id="IPR008929">
    <property type="entry name" value="Chondroitin_lyas"/>
</dbReference>
<dbReference type="OrthoDB" id="6636047at2"/>
<dbReference type="EC" id="4.2.2.1" evidence="7"/>
<evidence type="ECO:0000259" key="5">
    <source>
        <dbReference type="Pfam" id="PF02278"/>
    </source>
</evidence>
<feature type="domain" description="Polysaccharide lyase 8 N-terminal alpha-helical" evidence="6">
    <location>
        <begin position="343"/>
        <end position="628"/>
    </location>
</feature>
<feature type="signal peptide" evidence="4">
    <location>
        <begin position="1"/>
        <end position="20"/>
    </location>
</feature>
<keyword evidence="8" id="KW-1185">Reference proteome</keyword>
<dbReference type="InterPro" id="IPR014718">
    <property type="entry name" value="GH-type_carb-bd"/>
</dbReference>
<dbReference type="InterPro" id="IPR038970">
    <property type="entry name" value="Lyase_8"/>
</dbReference>
<feature type="domain" description="Polysaccharide lyase family 8 central" evidence="5">
    <location>
        <begin position="769"/>
        <end position="1077"/>
    </location>
</feature>
<dbReference type="Gene3D" id="1.50.10.100">
    <property type="entry name" value="Chondroitin AC/alginate lyase"/>
    <property type="match status" value="1"/>
</dbReference>
<comment type="similarity">
    <text evidence="1">Belongs to the polysaccharide lyase 8 family.</text>
</comment>
<dbReference type="PANTHER" id="PTHR38481">
    <property type="entry name" value="HYALURONATE LYASE"/>
    <property type="match status" value="1"/>
</dbReference>
<proteinExistence type="inferred from homology"/>
<dbReference type="SUPFAM" id="SSF48230">
    <property type="entry name" value="Chondroitin AC/alginate lyase"/>
    <property type="match status" value="1"/>
</dbReference>
<dbReference type="EMBL" id="LR214950">
    <property type="protein sequence ID" value="VEU58436.1"/>
    <property type="molecule type" value="Genomic_DNA"/>
</dbReference>
<dbReference type="Proteomes" id="UP000290568">
    <property type="component" value="Chromosome"/>
</dbReference>
<evidence type="ECO:0000256" key="4">
    <source>
        <dbReference type="SAM" id="SignalP"/>
    </source>
</evidence>
<dbReference type="InterPro" id="IPR011013">
    <property type="entry name" value="Gal_mutarotase_sf_dom"/>
</dbReference>
<evidence type="ECO:0000259" key="6">
    <source>
        <dbReference type="Pfam" id="PF08124"/>
    </source>
</evidence>
<feature type="chain" id="PRO_5019323824" evidence="4">
    <location>
        <begin position="21"/>
        <end position="1262"/>
    </location>
</feature>
<evidence type="ECO:0000313" key="8">
    <source>
        <dbReference type="Proteomes" id="UP000290568"/>
    </source>
</evidence>
<dbReference type="PROSITE" id="PS51257">
    <property type="entry name" value="PROKAR_LIPOPROTEIN"/>
    <property type="match status" value="1"/>
</dbReference>
<dbReference type="RefSeq" id="WP_129620110.1">
    <property type="nucleotide sequence ID" value="NZ_LR214950.1"/>
</dbReference>
<feature type="active site" evidence="2">
    <location>
        <position position="541"/>
    </location>
</feature>
<dbReference type="InterPro" id="IPR003159">
    <property type="entry name" value="Lyase_8_central_dom"/>
</dbReference>
<dbReference type="PANTHER" id="PTHR38481:SF1">
    <property type="entry name" value="HYALURONATE LYASE"/>
    <property type="match status" value="1"/>
</dbReference>
<dbReference type="GO" id="GO:0005975">
    <property type="term" value="P:carbohydrate metabolic process"/>
    <property type="evidence" value="ECO:0007669"/>
    <property type="project" value="InterPro"/>
</dbReference>
<dbReference type="Pfam" id="PF08124">
    <property type="entry name" value="Lyase_8_N"/>
    <property type="match status" value="1"/>
</dbReference>
<feature type="coiled-coil region" evidence="3">
    <location>
        <begin position="869"/>
        <end position="896"/>
    </location>
</feature>
<sequence length="1262" mass="144029">MKRKTKLFLSLSAISPVAIAATTISCTDNTGVTYKWNKANVYGVPIPKYAKDLQKYMTYTKNEEAVASVNAIVAANVINGVDANEKMKMLYSYLYWDNEEVPSDFQYILDASTLSKQESQLDVMQLLEEKTIKQANDEQNPDKFISLQMHDELLAKYNGAANNKKDAVKVEILETIKKYSRTLYVYIEARDKSGLSGEMTVKIDGFKKYEILTLEQYNKIVNNILVSQGTAYLSDEYTSGDTPLSNLDEKSIKDLNNAISWSDKIIKKYNVGVFAKNPLANFYYASTFDNGVTIEATDTAQEIALKRKNREDLAIQQANDLIYRKEKQQLKDLEKGTIKEPGYSDAQYVRTAVQKLLILAQSYLLERNSSGKENPWYHSEELKNIITAIMDDLAKNYFFEGQQQFVNWWFYEIGIPRDLTKLMVVLFKVYNDELTSNDKALASRYEAKLKSWTGGINYFLPNARYGGAAKTAILNFVPVTKKRLQTGANVIDNAKPILLANILGQNQDKINDAIEALYDNLFREFVNHLDGFYYDGSFIQHDNLPYTGSYGEVLFTGMADIVSYFKGTVLDLSEDRRFQKLYQFIELSLMPYMYKASISDGLNGRSIARDNYSDKQKGLNILGALTFFDDEYAPIAYRGKLRKFIKEQVGHFSAEDIDKIGGKYKVRSVFITRLKRYTDDYKNNKPNEYLADWTDNQAEVDAARAAIDWRYYETIYNSEYKQPSASAFNDKTKPNVSGGVDLALENNGMVFSKAQDRYVWKHTNENGVNDFMINIAFHGNKIGFTEATLGENVDSYYYTDGAVLLHTEANNEPYADNFYLTVERDRIPGTSVFHATQFDDIDRFEFNKDIISKYGVNPERWKSDVPAEQAAIEQAKNAYNTMLKNLENKRKFIEESISLRTNHSYNNGILKDGLGFVKARVSNWNNSLATYKAYFMIDGQLIVVGNVDQNDKDAKRPTADGKGIFTNIEVRKLTKDGSRTDGNISLEKVKLNDNKYLQNYIIRDNISKETNAYMILTGKEENIEARKATNSKYAVIANDTLTLQKKPDKLSNDFVYLAMKHVDAASEKFAYSQIPNYDASKLDKYKKVLNNFEILTNNRDYIVARYTKGSEKYYFVSSFVEQIEARVRFGVDQEYKEKTEKGIDIDGIGKIHFFEPTTMVIKVKDDNSWEVVSSSDYSSKNSYVIFGADIEVQYGSKPDYSDAGVRKVTNPKIKYANIKDSAEVFASPELKGMRVDMYNSIADYNGEKHNVWFNVKVRQKGG</sequence>
<evidence type="ECO:0000256" key="2">
    <source>
        <dbReference type="PIRSR" id="PIRSR638970-1"/>
    </source>
</evidence>
<dbReference type="GO" id="GO:0030246">
    <property type="term" value="F:carbohydrate binding"/>
    <property type="evidence" value="ECO:0007669"/>
    <property type="project" value="InterPro"/>
</dbReference>
<feature type="active site" evidence="2">
    <location>
        <position position="605"/>
    </location>
</feature>
<reference evidence="7 8" key="1">
    <citation type="submission" date="2019-01" db="EMBL/GenBank/DDBJ databases">
        <authorList>
            <consortium name="Pathogen Informatics"/>
        </authorList>
    </citation>
    <scope>NUCLEOTIDE SEQUENCE [LARGE SCALE GENOMIC DNA]</scope>
    <source>
        <strain evidence="7 8">NCTC10183</strain>
    </source>
</reference>
<keyword evidence="3" id="KW-0175">Coiled coil</keyword>
<protein>
    <submittedName>
        <fullName evidence="7">Hyaluronate lyase</fullName>
        <ecNumber evidence="7">4.2.2.1</ecNumber>
    </submittedName>
</protein>
<dbReference type="GO" id="GO:0030340">
    <property type="term" value="F:hyaluronate lyase activity"/>
    <property type="evidence" value="ECO:0007669"/>
    <property type="project" value="UniProtKB-EC"/>
</dbReference>